<feature type="domain" description="ShKT" evidence="6">
    <location>
        <begin position="132"/>
        <end position="166"/>
    </location>
</feature>
<name>A0A4U5MMB3_STECR</name>
<dbReference type="PANTHER" id="PTHR46219:SF5">
    <property type="entry name" value="SHKT DOMAIN-CONTAINING PROTEIN"/>
    <property type="match status" value="1"/>
</dbReference>
<evidence type="ECO:0000256" key="1">
    <source>
        <dbReference type="ARBA" id="ARBA00022729"/>
    </source>
</evidence>
<dbReference type="InterPro" id="IPR003582">
    <property type="entry name" value="ShKT_dom"/>
</dbReference>
<proteinExistence type="predicted"/>
<reference evidence="7 8" key="1">
    <citation type="journal article" date="2015" name="Genome Biol.">
        <title>Comparative genomics of Steinernema reveals deeply conserved gene regulatory networks.</title>
        <authorList>
            <person name="Dillman A.R."/>
            <person name="Macchietto M."/>
            <person name="Porter C.F."/>
            <person name="Rogers A."/>
            <person name="Williams B."/>
            <person name="Antoshechkin I."/>
            <person name="Lee M.M."/>
            <person name="Goodwin Z."/>
            <person name="Lu X."/>
            <person name="Lewis E.E."/>
            <person name="Goodrich-Blair H."/>
            <person name="Stock S.P."/>
            <person name="Adams B.J."/>
            <person name="Sternberg P.W."/>
            <person name="Mortazavi A."/>
        </authorList>
    </citation>
    <scope>NUCLEOTIDE SEQUENCE [LARGE SCALE GENOMIC DNA]</scope>
    <source>
        <strain evidence="7 8">ALL</strain>
    </source>
</reference>
<dbReference type="Proteomes" id="UP000298663">
    <property type="component" value="Unassembled WGS sequence"/>
</dbReference>
<accession>A0A4U5MMB3</accession>
<dbReference type="AlphaFoldDB" id="A0A4U5MMB3"/>
<dbReference type="Gene3D" id="1.10.10.1870">
    <property type="entry name" value="ShTK domain-like"/>
    <property type="match status" value="1"/>
</dbReference>
<comment type="caution">
    <text evidence="3">Lacks conserved residue(s) required for the propagation of feature annotation.</text>
</comment>
<organism evidence="7 8">
    <name type="scientific">Steinernema carpocapsae</name>
    <name type="common">Entomopathogenic nematode</name>
    <dbReference type="NCBI Taxonomy" id="34508"/>
    <lineage>
        <taxon>Eukaryota</taxon>
        <taxon>Metazoa</taxon>
        <taxon>Ecdysozoa</taxon>
        <taxon>Nematoda</taxon>
        <taxon>Chromadorea</taxon>
        <taxon>Rhabditida</taxon>
        <taxon>Tylenchina</taxon>
        <taxon>Panagrolaimomorpha</taxon>
        <taxon>Strongyloidoidea</taxon>
        <taxon>Steinernematidae</taxon>
        <taxon>Steinernema</taxon>
    </lineage>
</organism>
<feature type="compositionally biased region" description="Low complexity" evidence="4">
    <location>
        <begin position="93"/>
        <end position="111"/>
    </location>
</feature>
<reference evidence="7 8" key="2">
    <citation type="journal article" date="2019" name="G3 (Bethesda)">
        <title>Hybrid Assembly of the Genome of the Entomopathogenic Nematode Steinernema carpocapsae Identifies the X-Chromosome.</title>
        <authorList>
            <person name="Serra L."/>
            <person name="Macchietto M."/>
            <person name="Macias-Munoz A."/>
            <person name="McGill C.J."/>
            <person name="Rodriguez I.M."/>
            <person name="Rodriguez B."/>
            <person name="Murad R."/>
            <person name="Mortazavi A."/>
        </authorList>
    </citation>
    <scope>NUCLEOTIDE SEQUENCE [LARGE SCALE GENOMIC DNA]</scope>
    <source>
        <strain evidence="7 8">ALL</strain>
    </source>
</reference>
<dbReference type="EMBL" id="AZBU02000007">
    <property type="protein sequence ID" value="TKR70627.1"/>
    <property type="molecule type" value="Genomic_DNA"/>
</dbReference>
<comment type="caution">
    <text evidence="7">The sequence shown here is derived from an EMBL/GenBank/DDBJ whole genome shotgun (WGS) entry which is preliminary data.</text>
</comment>
<evidence type="ECO:0000313" key="8">
    <source>
        <dbReference type="Proteomes" id="UP000298663"/>
    </source>
</evidence>
<sequence length="230" mass="24982">MLAPVLVLSFLCAHIYAQDLGIGIGDLCDPAGGMGCDVGVCDEATQTCVEARQAFFSSYFFVREVFCKSYVAATDPPTLPPVVVPNPDPFTNPPTDTGNGNGPDTNPVGVPDPGNRFPSDGRRGSNRGNSNCVDRIFDCRQKRYLCSNSVYYDFMTTQCPATCGRCSGTRGETGRRNNGNRGNGNRSNQNCVDLHAPGRASDCPQRKHLCNNDLYRDVMSIQCRKTCELC</sequence>
<dbReference type="PANTHER" id="PTHR46219">
    <property type="entry name" value="PROTEIN CBG11138"/>
    <property type="match status" value="1"/>
</dbReference>
<keyword evidence="2 3" id="KW-1015">Disulfide bond</keyword>
<evidence type="ECO:0000313" key="7">
    <source>
        <dbReference type="EMBL" id="TKR70627.1"/>
    </source>
</evidence>
<keyword evidence="1 5" id="KW-0732">Signal</keyword>
<dbReference type="Pfam" id="PF01549">
    <property type="entry name" value="ShK"/>
    <property type="match status" value="2"/>
</dbReference>
<dbReference type="SMART" id="SM00254">
    <property type="entry name" value="ShKT"/>
    <property type="match status" value="2"/>
</dbReference>
<dbReference type="FunFam" id="1.10.10.1940:FF:000002">
    <property type="entry name" value="PHAryngeal gland Toxin-related"/>
    <property type="match status" value="1"/>
</dbReference>
<dbReference type="PROSITE" id="PS51670">
    <property type="entry name" value="SHKT"/>
    <property type="match status" value="1"/>
</dbReference>
<evidence type="ECO:0000256" key="3">
    <source>
        <dbReference type="PROSITE-ProRule" id="PRU01005"/>
    </source>
</evidence>
<dbReference type="Gene3D" id="1.10.10.1940">
    <property type="match status" value="1"/>
</dbReference>
<evidence type="ECO:0000256" key="5">
    <source>
        <dbReference type="SAM" id="SignalP"/>
    </source>
</evidence>
<dbReference type="STRING" id="34508.A0A4U5MMB3"/>
<feature type="signal peptide" evidence="5">
    <location>
        <begin position="1"/>
        <end position="17"/>
    </location>
</feature>
<feature type="disulfide bond" evidence="3">
    <location>
        <begin position="132"/>
        <end position="166"/>
    </location>
</feature>
<gene>
    <name evidence="7" type="ORF">L596_022628</name>
</gene>
<keyword evidence="8" id="KW-1185">Reference proteome</keyword>
<evidence type="ECO:0000256" key="4">
    <source>
        <dbReference type="SAM" id="MobiDB-lite"/>
    </source>
</evidence>
<feature type="chain" id="PRO_5020542409" description="ShKT domain-containing protein" evidence="5">
    <location>
        <begin position="18"/>
        <end position="230"/>
    </location>
</feature>
<protein>
    <recommendedName>
        <fullName evidence="6">ShKT domain-containing protein</fullName>
    </recommendedName>
</protein>
<evidence type="ECO:0000259" key="6">
    <source>
        <dbReference type="PROSITE" id="PS51670"/>
    </source>
</evidence>
<dbReference type="OrthoDB" id="5855340at2759"/>
<feature type="region of interest" description="Disordered" evidence="4">
    <location>
        <begin position="84"/>
        <end position="127"/>
    </location>
</feature>
<evidence type="ECO:0000256" key="2">
    <source>
        <dbReference type="ARBA" id="ARBA00023157"/>
    </source>
</evidence>